<evidence type="ECO:0000256" key="4">
    <source>
        <dbReference type="ARBA" id="ARBA00023163"/>
    </source>
</evidence>
<dbReference type="AlphaFoldDB" id="A0A543Q333"/>
<keyword evidence="4" id="KW-0804">Transcription</keyword>
<dbReference type="Proteomes" id="UP000315403">
    <property type="component" value="Unassembled WGS sequence"/>
</dbReference>
<keyword evidence="3" id="KW-0238">DNA-binding</keyword>
<dbReference type="Pfam" id="PF03466">
    <property type="entry name" value="LysR_substrate"/>
    <property type="match status" value="1"/>
</dbReference>
<dbReference type="PANTHER" id="PTHR30126:SF39">
    <property type="entry name" value="HTH-TYPE TRANSCRIPTIONAL REGULATOR CYSL"/>
    <property type="match status" value="1"/>
</dbReference>
<proteinExistence type="inferred from homology"/>
<sequence length="295" mass="34040">MADAEQLLTLLAVSESGSISAAAERLFRGQSSISERLKKLTEYVGEPLYRRDINGVNLTHTGEMLIPDIQRLKRAIRDIDSIIERRQRLHEGDLHIVATSLLANYYLPPYLDKFRELYHDINIYIRSGERYWNDSPIGKVDVFFYEGEVSPPDLPDYFETSPWQKNEIMVVTPLDHPLTKFKEITIDMLADFRIIWREPGSSIRNAIEKEFSRYGIMPQKFIEVSDLESVGIMVQTGLGIGFLNEIVLNTRKDWKISQIPLVNHNIITSNFMTAPHIRERSLVLSKFLEIVESDL</sequence>
<evidence type="ECO:0000259" key="5">
    <source>
        <dbReference type="PROSITE" id="PS50931"/>
    </source>
</evidence>
<name>A0A543Q333_ACITH</name>
<dbReference type="EMBL" id="SZUV01000001">
    <property type="protein sequence ID" value="TQN50739.1"/>
    <property type="molecule type" value="Genomic_DNA"/>
</dbReference>
<organism evidence="6 7">
    <name type="scientific">Acidithiobacillus thiooxidans ATCC 19377</name>
    <dbReference type="NCBI Taxonomy" id="637390"/>
    <lineage>
        <taxon>Bacteria</taxon>
        <taxon>Pseudomonadati</taxon>
        <taxon>Pseudomonadota</taxon>
        <taxon>Acidithiobacillia</taxon>
        <taxon>Acidithiobacillales</taxon>
        <taxon>Acidithiobacillaceae</taxon>
        <taxon>Acidithiobacillus</taxon>
    </lineage>
</organism>
<evidence type="ECO:0000256" key="1">
    <source>
        <dbReference type="ARBA" id="ARBA00009437"/>
    </source>
</evidence>
<evidence type="ECO:0000313" key="6">
    <source>
        <dbReference type="EMBL" id="TQN50739.1"/>
    </source>
</evidence>
<dbReference type="RefSeq" id="WP_142086570.1">
    <property type="nucleotide sequence ID" value="NZ_SZUV01000001.1"/>
</dbReference>
<dbReference type="PANTHER" id="PTHR30126">
    <property type="entry name" value="HTH-TYPE TRANSCRIPTIONAL REGULATOR"/>
    <property type="match status" value="1"/>
</dbReference>
<dbReference type="GO" id="GO:0003700">
    <property type="term" value="F:DNA-binding transcription factor activity"/>
    <property type="evidence" value="ECO:0007669"/>
    <property type="project" value="InterPro"/>
</dbReference>
<evidence type="ECO:0000256" key="3">
    <source>
        <dbReference type="ARBA" id="ARBA00023125"/>
    </source>
</evidence>
<accession>A0A543Q333</accession>
<gene>
    <name evidence="6" type="primary">cmpR_3</name>
    <name evidence="6" type="ORF">DLNHIDIE_00594</name>
</gene>
<dbReference type="Pfam" id="PF00126">
    <property type="entry name" value="HTH_1"/>
    <property type="match status" value="1"/>
</dbReference>
<evidence type="ECO:0000313" key="7">
    <source>
        <dbReference type="Proteomes" id="UP000315403"/>
    </source>
</evidence>
<dbReference type="CDD" id="cd05466">
    <property type="entry name" value="PBP2_LTTR_substrate"/>
    <property type="match status" value="1"/>
</dbReference>
<dbReference type="PROSITE" id="PS50931">
    <property type="entry name" value="HTH_LYSR"/>
    <property type="match status" value="1"/>
</dbReference>
<dbReference type="GO" id="GO:0000976">
    <property type="term" value="F:transcription cis-regulatory region binding"/>
    <property type="evidence" value="ECO:0007669"/>
    <property type="project" value="TreeGrafter"/>
</dbReference>
<protein>
    <submittedName>
        <fullName evidence="6">HTH-type transcriptional activator CmpR</fullName>
    </submittedName>
</protein>
<reference evidence="6 7" key="1">
    <citation type="submission" date="2019-03" db="EMBL/GenBank/DDBJ databases">
        <title>New insights into Acidothiobacillus thiooxidans sulfur metabolism through coupled gene expression, solution geochemistry, microscopy and spectroscopy analyses.</title>
        <authorList>
            <person name="Camacho D."/>
            <person name="Frazao R."/>
            <person name="Fouillen A."/>
            <person name="Nanci A."/>
            <person name="Lang B.F."/>
            <person name="Apte S.C."/>
            <person name="Baron C."/>
            <person name="Warren L.A."/>
        </authorList>
    </citation>
    <scope>NUCLEOTIDE SEQUENCE [LARGE SCALE GENOMIC DNA]</scope>
    <source>
        <strain evidence="6 7">ATCC 19377</strain>
    </source>
</reference>
<dbReference type="InterPro" id="IPR036388">
    <property type="entry name" value="WH-like_DNA-bd_sf"/>
</dbReference>
<feature type="domain" description="HTH lysR-type" evidence="5">
    <location>
        <begin position="1"/>
        <end position="59"/>
    </location>
</feature>
<comment type="similarity">
    <text evidence="1">Belongs to the LysR transcriptional regulatory family.</text>
</comment>
<keyword evidence="2" id="KW-0805">Transcription regulation</keyword>
<dbReference type="InterPro" id="IPR036390">
    <property type="entry name" value="WH_DNA-bd_sf"/>
</dbReference>
<dbReference type="Gene3D" id="3.40.190.290">
    <property type="match status" value="1"/>
</dbReference>
<evidence type="ECO:0000256" key="2">
    <source>
        <dbReference type="ARBA" id="ARBA00023015"/>
    </source>
</evidence>
<dbReference type="InterPro" id="IPR005119">
    <property type="entry name" value="LysR_subst-bd"/>
</dbReference>
<comment type="caution">
    <text evidence="6">The sequence shown here is derived from an EMBL/GenBank/DDBJ whole genome shotgun (WGS) entry which is preliminary data.</text>
</comment>
<dbReference type="Gene3D" id="1.10.10.10">
    <property type="entry name" value="Winged helix-like DNA-binding domain superfamily/Winged helix DNA-binding domain"/>
    <property type="match status" value="1"/>
</dbReference>
<dbReference type="SUPFAM" id="SSF46785">
    <property type="entry name" value="Winged helix' DNA-binding domain"/>
    <property type="match status" value="1"/>
</dbReference>
<dbReference type="InterPro" id="IPR000847">
    <property type="entry name" value="LysR_HTH_N"/>
</dbReference>
<dbReference type="SUPFAM" id="SSF53850">
    <property type="entry name" value="Periplasmic binding protein-like II"/>
    <property type="match status" value="1"/>
</dbReference>